<feature type="chain" id="PRO_5021270898" description="Cupredoxin" evidence="3">
    <location>
        <begin position="20"/>
        <end position="398"/>
    </location>
</feature>
<feature type="region of interest" description="Disordered" evidence="1">
    <location>
        <begin position="352"/>
        <end position="398"/>
    </location>
</feature>
<evidence type="ECO:0000256" key="1">
    <source>
        <dbReference type="SAM" id="MobiDB-lite"/>
    </source>
</evidence>
<dbReference type="InterPro" id="IPR052953">
    <property type="entry name" value="Ser-rich/MCO-related"/>
</dbReference>
<evidence type="ECO:0000313" key="5">
    <source>
        <dbReference type="Proteomes" id="UP000294933"/>
    </source>
</evidence>
<keyword evidence="2" id="KW-0812">Transmembrane</keyword>
<evidence type="ECO:0000313" key="4">
    <source>
        <dbReference type="EMBL" id="TDL25316.1"/>
    </source>
</evidence>
<dbReference type="STRING" id="50990.A0A4Y7QD99"/>
<gene>
    <name evidence="4" type="ORF">BD410DRAFT_635540</name>
</gene>
<name>A0A4Y7QD99_9AGAM</name>
<keyword evidence="2" id="KW-1133">Transmembrane helix</keyword>
<evidence type="ECO:0008006" key="6">
    <source>
        <dbReference type="Google" id="ProtNLM"/>
    </source>
</evidence>
<keyword evidence="2" id="KW-0472">Membrane</keyword>
<sequence>MSSLALVVLVSLLNQFVFAQTTHPVHIGLEGSFYDPPALIATKGDIVVFSFDGLLHGVTQSSFDNPCVPLPGGFNSGLYGNGANSTAPVPVWALHITDDTQPIYYFCQGTVPASHCSRGMAGAINPPSNDVFEQYLSKAKAVTGTPTPSIGVTLSGIGAFATNTPTPTTTIVPTTTAAPPVPSTSSSSSTPTPTQPVQALSHVNEGAVVGGAVGGTIAAVLFCLIVLFFIWNRRQKNIPPSAQYLRDPYEKSHGAHRAGYAEYGPQVPYQNYPQDGRRLGDLDPNAGPPVRAPSLRSDTVDQHQNVGASFSDNRLTQFSDTRQDLAGVASSSNLPVRQSAYEIREIAKEVAEILKQQPPPAPQQDIASPQPNRELPNSPDVDQISRSATSSRPPQYRG</sequence>
<reference evidence="4 5" key="1">
    <citation type="submission" date="2018-06" db="EMBL/GenBank/DDBJ databases">
        <title>A transcriptomic atlas of mushroom development highlights an independent origin of complex multicellularity.</title>
        <authorList>
            <consortium name="DOE Joint Genome Institute"/>
            <person name="Krizsan K."/>
            <person name="Almasi E."/>
            <person name="Merenyi Z."/>
            <person name="Sahu N."/>
            <person name="Viragh M."/>
            <person name="Koszo T."/>
            <person name="Mondo S."/>
            <person name="Kiss B."/>
            <person name="Balint B."/>
            <person name="Kues U."/>
            <person name="Barry K."/>
            <person name="Hegedus J.C."/>
            <person name="Henrissat B."/>
            <person name="Johnson J."/>
            <person name="Lipzen A."/>
            <person name="Ohm R."/>
            <person name="Nagy I."/>
            <person name="Pangilinan J."/>
            <person name="Yan J."/>
            <person name="Xiong Y."/>
            <person name="Grigoriev I.V."/>
            <person name="Hibbett D.S."/>
            <person name="Nagy L.G."/>
        </authorList>
    </citation>
    <scope>NUCLEOTIDE SEQUENCE [LARGE SCALE GENOMIC DNA]</scope>
    <source>
        <strain evidence="4 5">SZMC22713</strain>
    </source>
</reference>
<dbReference type="PANTHER" id="PTHR34883:SF8">
    <property type="entry name" value="EXTRACELLULAR SERINE-RICH PROTEIN (AFU_ORTHOLOGUE AFUA_6G00670)"/>
    <property type="match status" value="1"/>
</dbReference>
<dbReference type="EMBL" id="ML170164">
    <property type="protein sequence ID" value="TDL25316.1"/>
    <property type="molecule type" value="Genomic_DNA"/>
</dbReference>
<organism evidence="4 5">
    <name type="scientific">Rickenella mellea</name>
    <dbReference type="NCBI Taxonomy" id="50990"/>
    <lineage>
        <taxon>Eukaryota</taxon>
        <taxon>Fungi</taxon>
        <taxon>Dikarya</taxon>
        <taxon>Basidiomycota</taxon>
        <taxon>Agaricomycotina</taxon>
        <taxon>Agaricomycetes</taxon>
        <taxon>Hymenochaetales</taxon>
        <taxon>Rickenellaceae</taxon>
        <taxon>Rickenella</taxon>
    </lineage>
</organism>
<dbReference type="Gene3D" id="2.60.40.420">
    <property type="entry name" value="Cupredoxins - blue copper proteins"/>
    <property type="match status" value="1"/>
</dbReference>
<dbReference type="AlphaFoldDB" id="A0A4Y7QD99"/>
<feature type="transmembrane region" description="Helical" evidence="2">
    <location>
        <begin position="207"/>
        <end position="231"/>
    </location>
</feature>
<dbReference type="Proteomes" id="UP000294933">
    <property type="component" value="Unassembled WGS sequence"/>
</dbReference>
<feature type="compositionally biased region" description="Polar residues" evidence="1">
    <location>
        <begin position="384"/>
        <end position="398"/>
    </location>
</feature>
<dbReference type="InterPro" id="IPR008972">
    <property type="entry name" value="Cupredoxin"/>
</dbReference>
<dbReference type="CDD" id="cd00920">
    <property type="entry name" value="Cupredoxin"/>
    <property type="match status" value="1"/>
</dbReference>
<keyword evidence="3" id="KW-0732">Signal</keyword>
<dbReference type="PANTHER" id="PTHR34883">
    <property type="entry name" value="SERINE-RICH PROTEIN, PUTATIVE-RELATED-RELATED"/>
    <property type="match status" value="1"/>
</dbReference>
<dbReference type="SUPFAM" id="SSF49503">
    <property type="entry name" value="Cupredoxins"/>
    <property type="match status" value="1"/>
</dbReference>
<protein>
    <recommendedName>
        <fullName evidence="6">Cupredoxin</fullName>
    </recommendedName>
</protein>
<dbReference type="OrthoDB" id="1921208at2759"/>
<proteinExistence type="predicted"/>
<keyword evidence="5" id="KW-1185">Reference proteome</keyword>
<feature type="region of interest" description="Disordered" evidence="1">
    <location>
        <begin position="170"/>
        <end position="197"/>
    </location>
</feature>
<feature type="signal peptide" evidence="3">
    <location>
        <begin position="1"/>
        <end position="19"/>
    </location>
</feature>
<evidence type="ECO:0000256" key="3">
    <source>
        <dbReference type="SAM" id="SignalP"/>
    </source>
</evidence>
<accession>A0A4Y7QD99</accession>
<evidence type="ECO:0000256" key="2">
    <source>
        <dbReference type="SAM" id="Phobius"/>
    </source>
</evidence>
<dbReference type="VEuPathDB" id="FungiDB:BD410DRAFT_635540"/>
<feature type="region of interest" description="Disordered" evidence="1">
    <location>
        <begin position="261"/>
        <end position="300"/>
    </location>
</feature>